<evidence type="ECO:0000313" key="6">
    <source>
        <dbReference type="EMBL" id="PQO26033.1"/>
    </source>
</evidence>
<keyword evidence="3" id="KW-0732">Signal</keyword>
<organism evidence="6 7">
    <name type="scientific">Blastopirellula marina</name>
    <dbReference type="NCBI Taxonomy" id="124"/>
    <lineage>
        <taxon>Bacteria</taxon>
        <taxon>Pseudomonadati</taxon>
        <taxon>Planctomycetota</taxon>
        <taxon>Planctomycetia</taxon>
        <taxon>Pirellulales</taxon>
        <taxon>Pirellulaceae</taxon>
        <taxon>Blastopirellula</taxon>
    </lineage>
</organism>
<comment type="caution">
    <text evidence="6">The sequence shown here is derived from an EMBL/GenBank/DDBJ whole genome shotgun (WGS) entry which is preliminary data.</text>
</comment>
<accession>A0A2S8F1M2</accession>
<reference evidence="6 7" key="1">
    <citation type="submission" date="2018-02" db="EMBL/GenBank/DDBJ databases">
        <title>Comparative genomes isolates from brazilian mangrove.</title>
        <authorList>
            <person name="Araujo J.E."/>
            <person name="Taketani R.G."/>
            <person name="Silva M.C.P."/>
            <person name="Loureco M.V."/>
            <person name="Andreote F.D."/>
        </authorList>
    </citation>
    <scope>NUCLEOTIDE SEQUENCE [LARGE SCALE GENOMIC DNA]</scope>
    <source>
        <strain evidence="6 7">HEX-2 MGV</strain>
    </source>
</reference>
<evidence type="ECO:0000256" key="2">
    <source>
        <dbReference type="ARBA" id="ARBA00022525"/>
    </source>
</evidence>
<dbReference type="OrthoDB" id="227982at2"/>
<dbReference type="InterPro" id="IPR033764">
    <property type="entry name" value="Sdr_B"/>
</dbReference>
<evidence type="ECO:0000313" key="7">
    <source>
        <dbReference type="Proteomes" id="UP000240009"/>
    </source>
</evidence>
<dbReference type="Gene3D" id="2.60.40.10">
    <property type="entry name" value="Immunoglobulins"/>
    <property type="match status" value="1"/>
</dbReference>
<feature type="domain" description="SD-repeat containing protein B" evidence="5">
    <location>
        <begin position="586"/>
        <end position="659"/>
    </location>
</feature>
<gene>
    <name evidence="6" type="ORF">C5Y96_21520</name>
</gene>
<dbReference type="SUPFAM" id="SSF117074">
    <property type="entry name" value="Hypothetical protein PA1324"/>
    <property type="match status" value="1"/>
</dbReference>
<dbReference type="InterPro" id="IPR013783">
    <property type="entry name" value="Ig-like_fold"/>
</dbReference>
<protein>
    <recommendedName>
        <fullName evidence="5">SD-repeat containing protein B domain-containing protein</fullName>
    </recommendedName>
</protein>
<name>A0A2S8F1M2_9BACT</name>
<evidence type="ECO:0000256" key="1">
    <source>
        <dbReference type="ARBA" id="ARBA00004613"/>
    </source>
</evidence>
<dbReference type="Proteomes" id="UP000240009">
    <property type="component" value="Unassembled WGS sequence"/>
</dbReference>
<feature type="region of interest" description="Disordered" evidence="4">
    <location>
        <begin position="1"/>
        <end position="21"/>
    </location>
</feature>
<keyword evidence="2" id="KW-0964">Secreted</keyword>
<dbReference type="Pfam" id="PF17210">
    <property type="entry name" value="SdrD_B"/>
    <property type="match status" value="1"/>
</dbReference>
<proteinExistence type="predicted"/>
<comment type="subcellular location">
    <subcellularLocation>
        <location evidence="1">Secreted</location>
    </subcellularLocation>
</comment>
<dbReference type="GO" id="GO:0005576">
    <property type="term" value="C:extracellular region"/>
    <property type="evidence" value="ECO:0007669"/>
    <property type="project" value="UniProtKB-SubCell"/>
</dbReference>
<evidence type="ECO:0000256" key="4">
    <source>
        <dbReference type="SAM" id="MobiDB-lite"/>
    </source>
</evidence>
<dbReference type="InterPro" id="IPR018247">
    <property type="entry name" value="EF_Hand_1_Ca_BS"/>
</dbReference>
<dbReference type="AlphaFoldDB" id="A0A2S8F1M2"/>
<dbReference type="EMBL" id="PUIA01000069">
    <property type="protein sequence ID" value="PQO26033.1"/>
    <property type="molecule type" value="Genomic_DNA"/>
</dbReference>
<evidence type="ECO:0000256" key="3">
    <source>
        <dbReference type="ARBA" id="ARBA00022729"/>
    </source>
</evidence>
<dbReference type="RefSeq" id="WP_105357671.1">
    <property type="nucleotide sequence ID" value="NZ_PUIA01000069.1"/>
</dbReference>
<evidence type="ECO:0000259" key="5">
    <source>
        <dbReference type="Pfam" id="PF17210"/>
    </source>
</evidence>
<dbReference type="PROSITE" id="PS00018">
    <property type="entry name" value="EF_HAND_1"/>
    <property type="match status" value="1"/>
</dbReference>
<sequence length="822" mass="87161">MKKNKSRQHRVPSKLNKRARRQRTIRRMETLETRSMLAGDLMSAVHNQTFSHDVNADGVFDQVDVDTIISSLQSRKTQQASARGLLEGEQTLFLDVDNDGRLTNRDLLSAMDALALEGELADATFSADVNLRLLTVGGTVDETMTGSADLNETFQLQVWVKDTSTTTSGIDAAFVDITFDQSLVTLNPATGIVLAPGFTSLTGDTPNNVTPYGTLNGAVDNGYILPNTLRFIGGQEIGAGTTDTALGRLVATLTFTTVAEGTLDFEVVVQDNPQSVDAADVASSFNDLARNGEAFTDANVNATFFEASGTAEISRWTGGIVSLDIMQDPVSGANFDSYEVVEDYQEASAVPPGDNDPPVVTISGVQYYVLDVLENDLDSALNPVAAPRSRFNIDSVTQPAQGSVTIELDAQNVPEIVNAGIASHQVLLYQVPAGVGGIAETFTYTMTDSGSPDNAATTVGGVYVSITEVDQGVLLIEDPLQVEVTEGVSTGVLDIMDNVTPGEPSDVPTFIDFFDENGGLLTPADLQGTFTPVLDGMNNPTGEFTYVSNIPGLVEMITYQVSDGNNQITEGTIIFKTLFDSLLSGVVYFDSDNDGIVDDNIGTDASPETRIGGVTVELLDSGLNVIQTSVTDATGAYSFAGFDEGTYSIRITDPRFTRKGLTTSGSFTLSGNTISGIGIGNGQPGTYTGLNFGYVGREYKYIGLGDSIASNTENSIVLAFSKPGGLDSLEWFTVDMGWENLVRVRSDLSYFDATTGASQIAFEVSVEGLDDPVIVVQAFSTSTPGYMVVANGPDGLIVRINGAADQVMSNLTSVVDAAFASM</sequence>